<organism evidence="9 10">
    <name type="scientific">Citrus x changshan-huyou</name>
    <dbReference type="NCBI Taxonomy" id="2935761"/>
    <lineage>
        <taxon>Eukaryota</taxon>
        <taxon>Viridiplantae</taxon>
        <taxon>Streptophyta</taxon>
        <taxon>Embryophyta</taxon>
        <taxon>Tracheophyta</taxon>
        <taxon>Spermatophyta</taxon>
        <taxon>Magnoliopsida</taxon>
        <taxon>eudicotyledons</taxon>
        <taxon>Gunneridae</taxon>
        <taxon>Pentapetalae</taxon>
        <taxon>rosids</taxon>
        <taxon>malvids</taxon>
        <taxon>Sapindales</taxon>
        <taxon>Rutaceae</taxon>
        <taxon>Aurantioideae</taxon>
        <taxon>Citrus</taxon>
    </lineage>
</organism>
<comment type="catalytic activity">
    <reaction evidence="7">
        <text>[protein]-dithiol + NADP(+) = [protein]-disulfide + NADPH + H(+)</text>
        <dbReference type="Rhea" id="RHEA:18753"/>
        <dbReference type="Rhea" id="RHEA-COMP:10593"/>
        <dbReference type="Rhea" id="RHEA-COMP:10594"/>
        <dbReference type="ChEBI" id="CHEBI:15378"/>
        <dbReference type="ChEBI" id="CHEBI:29950"/>
        <dbReference type="ChEBI" id="CHEBI:50058"/>
        <dbReference type="ChEBI" id="CHEBI:57783"/>
        <dbReference type="ChEBI" id="CHEBI:58349"/>
        <dbReference type="EC" id="1.8.1.8"/>
    </reaction>
</comment>
<keyword evidence="2" id="KW-0677">Repeat</keyword>
<dbReference type="Proteomes" id="UP001428341">
    <property type="component" value="Unassembled WGS sequence"/>
</dbReference>
<dbReference type="AlphaFoldDB" id="A0AAP0MID5"/>
<dbReference type="EC" id="1.8.1.8" evidence="1"/>
<dbReference type="PROSITE" id="PS51352">
    <property type="entry name" value="THIOREDOXIN_2"/>
    <property type="match status" value="1"/>
</dbReference>
<comment type="caution">
    <text evidence="9">The sequence shown here is derived from an EMBL/GenBank/DDBJ whole genome shotgun (WGS) entry which is preliminary data.</text>
</comment>
<dbReference type="Pfam" id="PF03107">
    <property type="entry name" value="C1_2"/>
    <property type="match status" value="1"/>
</dbReference>
<protein>
    <recommendedName>
        <fullName evidence="1">protein-disulfide reductase</fullName>
        <ecNumber evidence="1">1.8.1.8</ecNumber>
    </recommendedName>
</protein>
<dbReference type="InterPro" id="IPR052259">
    <property type="entry name" value="Nucleoredoxin-like"/>
</dbReference>
<comment type="similarity">
    <text evidence="5">Belongs to the nucleoredoxin family.</text>
</comment>
<dbReference type="InterPro" id="IPR013766">
    <property type="entry name" value="Thioredoxin_domain"/>
</dbReference>
<evidence type="ECO:0000256" key="3">
    <source>
        <dbReference type="ARBA" id="ARBA00023002"/>
    </source>
</evidence>
<evidence type="ECO:0000313" key="9">
    <source>
        <dbReference type="EMBL" id="KAK9210113.1"/>
    </source>
</evidence>
<comment type="catalytic activity">
    <reaction evidence="6">
        <text>[protein]-dithiol + NAD(+) = [protein]-disulfide + NADH + H(+)</text>
        <dbReference type="Rhea" id="RHEA:18749"/>
        <dbReference type="Rhea" id="RHEA-COMP:10593"/>
        <dbReference type="Rhea" id="RHEA-COMP:10594"/>
        <dbReference type="ChEBI" id="CHEBI:15378"/>
        <dbReference type="ChEBI" id="CHEBI:29950"/>
        <dbReference type="ChEBI" id="CHEBI:50058"/>
        <dbReference type="ChEBI" id="CHEBI:57540"/>
        <dbReference type="ChEBI" id="CHEBI:57945"/>
        <dbReference type="EC" id="1.8.1.8"/>
    </reaction>
</comment>
<evidence type="ECO:0000256" key="7">
    <source>
        <dbReference type="ARBA" id="ARBA00047804"/>
    </source>
</evidence>
<dbReference type="InterPro" id="IPR046349">
    <property type="entry name" value="C1-like_sf"/>
</dbReference>
<evidence type="ECO:0000259" key="8">
    <source>
        <dbReference type="PROSITE" id="PS51352"/>
    </source>
</evidence>
<evidence type="ECO:0000256" key="6">
    <source>
        <dbReference type="ARBA" id="ARBA00047388"/>
    </source>
</evidence>
<keyword evidence="3" id="KW-0560">Oxidoreductase</keyword>
<keyword evidence="4" id="KW-0520">NAD</keyword>
<dbReference type="PANTHER" id="PTHR13871">
    <property type="entry name" value="THIOREDOXIN"/>
    <property type="match status" value="1"/>
</dbReference>
<sequence length="423" mass="48109">MAHSSNNGLISLLGNGGDNTLLRSNGTKVPISELEGKMVGLYMSLGSFRSCQNFTPKLIEFYRSLKEKGESFEIVLVSLDDDKESFQRQFVNMPWLAIPFGDKALEKLPKYFELRAIPTMVILGPDGKTLHLNARGYIEEFGIQAYPFSAEKFSELEEIKKARRESQTLESLLVSDELDFVIGKENIEVPVSELVGKIVLFFFSRKQCPQCKVFTPKLAKTYNEIKARHSDFEVIYVSLDNDEESFHDYYSEMPWLSLPYNDKREVPLRQSFEFSGIPHLVAVGPTGKTLTNEAKDLVVLYGSEAYPFTDIKKRELEGRLEEMAKGWPEKVRNERHEYHELVLARCGVYACDGCKQLGVRWSFNCDECYFNLHPECALMGEKVVSGDDGNDKQNNIVVEANNNEDEAAGRERWICDGQGCYKA</sequence>
<dbReference type="GO" id="GO:0047134">
    <property type="term" value="F:protein-disulfide reductase [NAD(P)H] activity"/>
    <property type="evidence" value="ECO:0007669"/>
    <property type="project" value="UniProtKB-EC"/>
</dbReference>
<dbReference type="InterPro" id="IPR012336">
    <property type="entry name" value="Thioredoxin-like_fold"/>
</dbReference>
<accession>A0AAP0MID5</accession>
<keyword evidence="10" id="KW-1185">Reference proteome</keyword>
<dbReference type="SUPFAM" id="SSF52833">
    <property type="entry name" value="Thioredoxin-like"/>
    <property type="match status" value="2"/>
</dbReference>
<reference evidence="9 10" key="1">
    <citation type="submission" date="2024-05" db="EMBL/GenBank/DDBJ databases">
        <title>Haplotype-resolved chromosome-level genome assembly of Huyou (Citrus changshanensis).</title>
        <authorList>
            <person name="Miao C."/>
            <person name="Chen W."/>
            <person name="Wu Y."/>
            <person name="Wang L."/>
            <person name="Zhao S."/>
            <person name="Grierson D."/>
            <person name="Xu C."/>
            <person name="Chen K."/>
        </authorList>
    </citation>
    <scope>NUCLEOTIDE SEQUENCE [LARGE SCALE GENOMIC DNA]</scope>
    <source>
        <strain evidence="9">01-14</strain>
        <tissue evidence="9">Leaf</tissue>
    </source>
</reference>
<dbReference type="InterPro" id="IPR036249">
    <property type="entry name" value="Thioredoxin-like_sf"/>
</dbReference>
<dbReference type="Pfam" id="PF13905">
    <property type="entry name" value="Thioredoxin_8"/>
    <property type="match status" value="2"/>
</dbReference>
<dbReference type="SUPFAM" id="SSF57889">
    <property type="entry name" value="Cysteine-rich domain"/>
    <property type="match status" value="1"/>
</dbReference>
<proteinExistence type="inferred from homology"/>
<evidence type="ECO:0000313" key="10">
    <source>
        <dbReference type="Proteomes" id="UP001428341"/>
    </source>
</evidence>
<evidence type="ECO:0000256" key="4">
    <source>
        <dbReference type="ARBA" id="ARBA00023027"/>
    </source>
</evidence>
<evidence type="ECO:0000256" key="2">
    <source>
        <dbReference type="ARBA" id="ARBA00022737"/>
    </source>
</evidence>
<dbReference type="InterPro" id="IPR004146">
    <property type="entry name" value="DC1"/>
</dbReference>
<dbReference type="EMBL" id="JBCGBO010000004">
    <property type="protein sequence ID" value="KAK9210113.1"/>
    <property type="molecule type" value="Genomic_DNA"/>
</dbReference>
<evidence type="ECO:0000256" key="5">
    <source>
        <dbReference type="ARBA" id="ARBA00025782"/>
    </source>
</evidence>
<gene>
    <name evidence="9" type="ORF">WN944_002482</name>
</gene>
<name>A0AAP0MID5_9ROSI</name>
<dbReference type="PANTHER" id="PTHR13871:SF104">
    <property type="entry name" value="NUCLEOREDOXIN 1 ISOFORM X1-RELATED"/>
    <property type="match status" value="1"/>
</dbReference>
<evidence type="ECO:0000256" key="1">
    <source>
        <dbReference type="ARBA" id="ARBA00012612"/>
    </source>
</evidence>
<dbReference type="Gene3D" id="3.40.30.10">
    <property type="entry name" value="Glutaredoxin"/>
    <property type="match status" value="2"/>
</dbReference>
<feature type="domain" description="Thioredoxin" evidence="8">
    <location>
        <begin position="163"/>
        <end position="321"/>
    </location>
</feature>